<evidence type="ECO:0000313" key="2">
    <source>
        <dbReference type="EMBL" id="MBP0116252.1"/>
    </source>
</evidence>
<comment type="caution">
    <text evidence="2">The sequence shown here is derived from an EMBL/GenBank/DDBJ whole genome shotgun (WGS) entry which is preliminary data.</text>
</comment>
<keyword evidence="1" id="KW-0812">Transmembrane</keyword>
<dbReference type="EMBL" id="JAGIKT010000123">
    <property type="protein sequence ID" value="MBP0116252.1"/>
    <property type="molecule type" value="Genomic_DNA"/>
</dbReference>
<organism evidence="2 3">
    <name type="scientific">Bradyrhizobium vignae</name>
    <dbReference type="NCBI Taxonomy" id="1549949"/>
    <lineage>
        <taxon>Bacteria</taxon>
        <taxon>Pseudomonadati</taxon>
        <taxon>Pseudomonadota</taxon>
        <taxon>Alphaproteobacteria</taxon>
        <taxon>Hyphomicrobiales</taxon>
        <taxon>Nitrobacteraceae</taxon>
        <taxon>Bradyrhizobium</taxon>
    </lineage>
</organism>
<name>A0ABS4A753_9BRAD</name>
<reference evidence="2 3" key="1">
    <citation type="submission" date="2021-03" db="EMBL/GenBank/DDBJ databases">
        <title>Genome Sequence of Bradyrhizobium vignae strain ISRA400.</title>
        <authorList>
            <person name="Tisa L.S."/>
            <person name="Svistoonoff S."/>
            <person name="Hocher V."/>
            <person name="Fall S."/>
            <person name="Zaiya A."/>
            <person name="Naing D."/>
            <person name="Niang N."/>
            <person name="Diouf A."/>
            <person name="Dasylva M.C."/>
            <person name="Toure O."/>
            <person name="Gueye M."/>
            <person name="Gully D."/>
            <person name="Tisseyre P."/>
            <person name="Simpson S."/>
            <person name="Morris K."/>
            <person name="Thomas W.K."/>
        </authorList>
    </citation>
    <scope>NUCLEOTIDE SEQUENCE [LARGE SCALE GENOMIC DNA]</scope>
    <source>
        <strain evidence="2 3">ISRA400</strain>
    </source>
</reference>
<keyword evidence="1" id="KW-1133">Transmembrane helix</keyword>
<dbReference type="RefSeq" id="WP_164937249.1">
    <property type="nucleotide sequence ID" value="NZ_JAGIKT010000123.1"/>
</dbReference>
<sequence length="47" mass="5094">MNLNQLFSSILFAIGALCFVAFMTTLKPPLYHSELAVGSIYGRGVTT</sequence>
<evidence type="ECO:0000313" key="3">
    <source>
        <dbReference type="Proteomes" id="UP000669317"/>
    </source>
</evidence>
<gene>
    <name evidence="2" type="ORF">JWS04_35400</name>
</gene>
<proteinExistence type="predicted"/>
<evidence type="ECO:0000256" key="1">
    <source>
        <dbReference type="SAM" id="Phobius"/>
    </source>
</evidence>
<keyword evidence="3" id="KW-1185">Reference proteome</keyword>
<protein>
    <submittedName>
        <fullName evidence="2">Uncharacterized protein</fullName>
    </submittedName>
</protein>
<keyword evidence="1" id="KW-0472">Membrane</keyword>
<dbReference type="Proteomes" id="UP000669317">
    <property type="component" value="Unassembled WGS sequence"/>
</dbReference>
<accession>A0ABS4A753</accession>
<feature type="transmembrane region" description="Helical" evidence="1">
    <location>
        <begin position="6"/>
        <end position="26"/>
    </location>
</feature>